<name>A0A3S5A0V7_9PLAT</name>
<sequence length="90" mass="10086">MHSQPININKAFHVVTPRNYAFPRQCHRIKANTCFGEQLFQLPGSERVADIEKDSIKNVFRQDGGVNARPVAVQPAGLLLSKEMVAWTPV</sequence>
<proteinExistence type="predicted"/>
<evidence type="ECO:0000313" key="2">
    <source>
        <dbReference type="Proteomes" id="UP000784294"/>
    </source>
</evidence>
<comment type="caution">
    <text evidence="1">The sequence shown here is derived from an EMBL/GenBank/DDBJ whole genome shotgun (WGS) entry which is preliminary data.</text>
</comment>
<organism evidence="1 2">
    <name type="scientific">Protopolystoma xenopodis</name>
    <dbReference type="NCBI Taxonomy" id="117903"/>
    <lineage>
        <taxon>Eukaryota</taxon>
        <taxon>Metazoa</taxon>
        <taxon>Spiralia</taxon>
        <taxon>Lophotrochozoa</taxon>
        <taxon>Platyhelminthes</taxon>
        <taxon>Monogenea</taxon>
        <taxon>Polyopisthocotylea</taxon>
        <taxon>Polystomatidea</taxon>
        <taxon>Polystomatidae</taxon>
        <taxon>Protopolystoma</taxon>
    </lineage>
</organism>
<protein>
    <submittedName>
        <fullName evidence="1">Uncharacterized protein</fullName>
    </submittedName>
</protein>
<accession>A0A3S5A0V7</accession>
<reference evidence="1" key="1">
    <citation type="submission" date="2018-11" db="EMBL/GenBank/DDBJ databases">
        <authorList>
            <consortium name="Pathogen Informatics"/>
        </authorList>
    </citation>
    <scope>NUCLEOTIDE SEQUENCE</scope>
</reference>
<dbReference type="Proteomes" id="UP000784294">
    <property type="component" value="Unassembled WGS sequence"/>
</dbReference>
<keyword evidence="2" id="KW-1185">Reference proteome</keyword>
<evidence type="ECO:0000313" key="1">
    <source>
        <dbReference type="EMBL" id="VEL08973.1"/>
    </source>
</evidence>
<dbReference type="AlphaFoldDB" id="A0A3S5A0V7"/>
<dbReference type="EMBL" id="CAAALY010005171">
    <property type="protein sequence ID" value="VEL08973.1"/>
    <property type="molecule type" value="Genomic_DNA"/>
</dbReference>
<gene>
    <name evidence="1" type="ORF">PXEA_LOCUS2413</name>
</gene>